<dbReference type="Proteomes" id="UP000187429">
    <property type="component" value="Unassembled WGS sequence"/>
</dbReference>
<protein>
    <submittedName>
        <fullName evidence="1">Uncharacterized protein</fullName>
    </submittedName>
</protein>
<comment type="caution">
    <text evidence="1">The sequence shown here is derived from an EMBL/GenBank/DDBJ whole genome shotgun (WGS) entry which is preliminary data.</text>
</comment>
<sequence length="75" mass="8819">MSTLEKGFIPAYEREKMNHHHHNLIDLQRSIDQRIKVVPATIDRVVEEANKAPRLPTTTPHERKIWQIVDNTLKI</sequence>
<gene>
    <name evidence="1" type="ORF">AYI69_g614</name>
</gene>
<name>A0A1R1YSJ7_9FUNG</name>
<reference evidence="2" key="1">
    <citation type="submission" date="2017-01" db="EMBL/GenBank/DDBJ databases">
        <authorList>
            <person name="Wang Y."/>
            <person name="White M."/>
            <person name="Kvist S."/>
            <person name="Moncalvo J.-M."/>
        </authorList>
    </citation>
    <scope>NUCLEOTIDE SEQUENCE [LARGE SCALE GENOMIC DNA]</scope>
    <source>
        <strain evidence="2">ID-206-W2</strain>
    </source>
</reference>
<accession>A0A1R1YSJ7</accession>
<evidence type="ECO:0000313" key="1">
    <source>
        <dbReference type="EMBL" id="OMJ29864.1"/>
    </source>
</evidence>
<organism evidence="1 2">
    <name type="scientific">Smittium culicis</name>
    <dbReference type="NCBI Taxonomy" id="133412"/>
    <lineage>
        <taxon>Eukaryota</taxon>
        <taxon>Fungi</taxon>
        <taxon>Fungi incertae sedis</taxon>
        <taxon>Zoopagomycota</taxon>
        <taxon>Kickxellomycotina</taxon>
        <taxon>Harpellomycetes</taxon>
        <taxon>Harpellales</taxon>
        <taxon>Legeriomycetaceae</taxon>
        <taxon>Smittium</taxon>
    </lineage>
</organism>
<proteinExistence type="predicted"/>
<keyword evidence="2" id="KW-1185">Reference proteome</keyword>
<evidence type="ECO:0000313" key="2">
    <source>
        <dbReference type="Proteomes" id="UP000187429"/>
    </source>
</evidence>
<dbReference type="EMBL" id="LSSM01000156">
    <property type="protein sequence ID" value="OMJ29864.1"/>
    <property type="molecule type" value="Genomic_DNA"/>
</dbReference>
<dbReference type="AlphaFoldDB" id="A0A1R1YSJ7"/>